<name>A0AAD1ZM75_9LAMI</name>
<dbReference type="GO" id="GO:0016787">
    <property type="term" value="F:hydrolase activity"/>
    <property type="evidence" value="ECO:0007669"/>
    <property type="project" value="UniProtKB-ARBA"/>
</dbReference>
<gene>
    <name evidence="4" type="ORF">FPE_LOCUS19434</name>
</gene>
<feature type="region of interest" description="Disordered" evidence="1">
    <location>
        <begin position="60"/>
        <end position="83"/>
    </location>
</feature>
<dbReference type="EMBL" id="OU503047">
    <property type="protein sequence ID" value="CAI9772004.1"/>
    <property type="molecule type" value="Genomic_DNA"/>
</dbReference>
<evidence type="ECO:0000313" key="4">
    <source>
        <dbReference type="EMBL" id="CAI9772004.1"/>
    </source>
</evidence>
<accession>A0AAD1ZM75</accession>
<dbReference type="PANTHER" id="PTHR43433:SF5">
    <property type="entry name" value="AB HYDROLASE-1 DOMAIN-CONTAINING PROTEIN"/>
    <property type="match status" value="1"/>
</dbReference>
<evidence type="ECO:0000256" key="1">
    <source>
        <dbReference type="SAM" id="MobiDB-lite"/>
    </source>
</evidence>
<keyword evidence="5" id="KW-1185">Reference proteome</keyword>
<dbReference type="Pfam" id="PF00561">
    <property type="entry name" value="Abhydrolase_1"/>
    <property type="match status" value="1"/>
</dbReference>
<keyword evidence="2" id="KW-0812">Transmembrane</keyword>
<proteinExistence type="predicted"/>
<feature type="domain" description="AB hydrolase-1" evidence="3">
    <location>
        <begin position="36"/>
        <end position="302"/>
    </location>
</feature>
<organism evidence="4 5">
    <name type="scientific">Fraxinus pennsylvanica</name>
    <dbReference type="NCBI Taxonomy" id="56036"/>
    <lineage>
        <taxon>Eukaryota</taxon>
        <taxon>Viridiplantae</taxon>
        <taxon>Streptophyta</taxon>
        <taxon>Embryophyta</taxon>
        <taxon>Tracheophyta</taxon>
        <taxon>Spermatophyta</taxon>
        <taxon>Magnoliopsida</taxon>
        <taxon>eudicotyledons</taxon>
        <taxon>Gunneridae</taxon>
        <taxon>Pentapetalae</taxon>
        <taxon>asterids</taxon>
        <taxon>lamiids</taxon>
        <taxon>Lamiales</taxon>
        <taxon>Oleaceae</taxon>
        <taxon>Oleeae</taxon>
        <taxon>Fraxinus</taxon>
    </lineage>
</organism>
<reference evidence="4" key="1">
    <citation type="submission" date="2023-05" db="EMBL/GenBank/DDBJ databases">
        <authorList>
            <person name="Huff M."/>
        </authorList>
    </citation>
    <scope>NUCLEOTIDE SEQUENCE</scope>
</reference>
<evidence type="ECO:0000259" key="3">
    <source>
        <dbReference type="Pfam" id="PF00561"/>
    </source>
</evidence>
<dbReference type="InterPro" id="IPR029058">
    <property type="entry name" value="AB_hydrolase_fold"/>
</dbReference>
<dbReference type="SUPFAM" id="SSF53474">
    <property type="entry name" value="alpha/beta-Hydrolases"/>
    <property type="match status" value="1"/>
</dbReference>
<evidence type="ECO:0000313" key="5">
    <source>
        <dbReference type="Proteomes" id="UP000834106"/>
    </source>
</evidence>
<dbReference type="AlphaFoldDB" id="A0AAD1ZM75"/>
<feature type="transmembrane region" description="Helical" evidence="2">
    <location>
        <begin position="356"/>
        <end position="378"/>
    </location>
</feature>
<dbReference type="InterPro" id="IPR050471">
    <property type="entry name" value="AB_hydrolase"/>
</dbReference>
<evidence type="ECO:0000256" key="2">
    <source>
        <dbReference type="SAM" id="Phobius"/>
    </source>
</evidence>
<dbReference type="InterPro" id="IPR000073">
    <property type="entry name" value="AB_hydrolase_1"/>
</dbReference>
<dbReference type="Proteomes" id="UP000834106">
    <property type="component" value="Chromosome 12"/>
</dbReference>
<sequence>MPFCNVSSYQNGDGDESDINGTNIFYRTYGQGPVKVLLIIGFAGTHDSWGPQIKGLAGTVIPNDDESTAGDRSNESDEGDGVEVCAFDNRGMGRSSVPTKKSEYTTRIMAKDAIALMDHLGWKKAHVFGHSMGAMIACKLGAMVPNRVLSLALLNVTGGGYECIPKLDSQTLSIALRFLRAKSPVQRAAVDLDAHYSQEYLEEYVGDETRRSILYQQYVKSISSTGMQSKHGFDGQINACWTHEMSRKELGSICASRFHISVIHGRYDVIAQLCHAKKLAEKLYPSARLVELHGGHLVSHEKTEEVNAALLELIKASKSKISLHEWTNLHKKSKVCKATRISFCKTGSLSFMFKPLLLGILFFFYGLSVDVALLHGLWARRKFSREEKAAVRSLLEVDKPKKHQSCYFYPLCISD</sequence>
<protein>
    <recommendedName>
        <fullName evidence="3">AB hydrolase-1 domain-containing protein</fullName>
    </recommendedName>
</protein>
<keyword evidence="2" id="KW-1133">Transmembrane helix</keyword>
<dbReference type="PANTHER" id="PTHR43433">
    <property type="entry name" value="HYDROLASE, ALPHA/BETA FOLD FAMILY PROTEIN"/>
    <property type="match status" value="1"/>
</dbReference>
<dbReference type="Gene3D" id="3.40.50.1820">
    <property type="entry name" value="alpha/beta hydrolase"/>
    <property type="match status" value="1"/>
</dbReference>
<keyword evidence="2" id="KW-0472">Membrane</keyword>